<feature type="transmembrane region" description="Helical" evidence="2">
    <location>
        <begin position="372"/>
        <end position="391"/>
    </location>
</feature>
<proteinExistence type="predicted"/>
<sequence length="936" mass="98422">MEGFLVLLGLAVLALPVLVVVALVSIGGLKRRVAELEDAVGQLRTGVAPSPAAREVREASVTEPWMQPAPVSDRPSAVAADTAIPGGPPEPVVGATGAAAPQVASSEVQGPDTGVQAGAGEARLADAAPAGARGQRPSTPLPPPLPSRDAAGSGPLSPPPPRTPPPRDFAGAFVRAVQRWFTVGNVPVKVGMLVLLAGVGALLKYANDQGWLQLPIELRLAGVSAAAVAGLVFGWRKRIDKPAFALALQGGAIGVLLLVVFAAFKLYGLLPAAVAFALSVVLVAGLGVLAVLQDSRTLAVLGILAGFLAPIWLSTGSGNHVALFSYYALLNAAIFAIAWMKSWRVLNLLGFAFTWGIGVAWGVLAYTPDKQASTQPFLVLFFVFYLLLPILYARRRPASRRDLIDGCLLFGTPLVAFSLQAALLEGARMPLALCALALAAVYAALAWTLRRRDGYALLAQAHALLAIGFATLSVPLALSANATASVFALEGAALAWLGLRQGRLLPQLAGLGLQLAAAGAYAIGMSAAPAADVQALANPVFMGALLIALAGFASAWSYRDAGNMRIAMAYYLWGLLWWCGNLHQEIVGFVAGPAQVDAMLAASALTGWLAAEVHRLRRARALAATALLALASAIPFALAQTAVHAHPFEGTGLWAWLAFAVCGVRSLLCLRGDTDRIGDWTQFVWWLVWPTVLALFAGWLAGVVDLAAGWGLTAVALPWVALVAASMWRWPALRTPRGESFDALRLPLQLVVFALLALWWLGTQFAAGDAAPLPWLPLFNPLEMGQLLVLVLLVRWLWSHMAPRALALLRVPLLSMAGFAWITQVTLRAVHHWGGVPWDAGMMDDTLAQTSLTVVWSLLGVIGWIAGSRRGQRMLWLAGAVLMGVVLAKLVLIDRQHLGDLLGIGSFIAYGLLCTLVGYFAPAPPRAVSAPQGAAA</sequence>
<feature type="transmembrane region" description="Helical" evidence="2">
    <location>
        <begin position="805"/>
        <end position="827"/>
    </location>
</feature>
<keyword evidence="4" id="KW-1185">Reference proteome</keyword>
<feature type="transmembrane region" description="Helical" evidence="2">
    <location>
        <begin position="874"/>
        <end position="892"/>
    </location>
</feature>
<feature type="transmembrane region" description="Helical" evidence="2">
    <location>
        <begin position="653"/>
        <end position="671"/>
    </location>
</feature>
<feature type="transmembrane region" description="Helical" evidence="2">
    <location>
        <begin position="321"/>
        <end position="339"/>
    </location>
</feature>
<keyword evidence="2" id="KW-0812">Transmembrane</keyword>
<feature type="transmembrane region" description="Helical" evidence="2">
    <location>
        <begin position="243"/>
        <end position="264"/>
    </location>
</feature>
<dbReference type="PANTHER" id="PTHR38434">
    <property type="entry name" value="BLL2549 PROTEIN"/>
    <property type="match status" value="1"/>
</dbReference>
<feature type="transmembrane region" description="Helical" evidence="2">
    <location>
        <begin position="218"/>
        <end position="236"/>
    </location>
</feature>
<dbReference type="InterPro" id="IPR019286">
    <property type="entry name" value="DUF2339_TM"/>
</dbReference>
<evidence type="ECO:0000313" key="3">
    <source>
        <dbReference type="EMBL" id="MDH5834576.1"/>
    </source>
</evidence>
<feature type="transmembrane region" description="Helical" evidence="2">
    <location>
        <begin position="898"/>
        <end position="921"/>
    </location>
</feature>
<reference evidence="3 4" key="1">
    <citation type="submission" date="2023-04" db="EMBL/GenBank/DDBJ databases">
        <title>Luteimonas sp. M1R5S59.</title>
        <authorList>
            <person name="Sun J.-Q."/>
        </authorList>
    </citation>
    <scope>NUCLEOTIDE SEQUENCE [LARGE SCALE GENOMIC DNA]</scope>
    <source>
        <strain evidence="3 4">M1R5S59</strain>
    </source>
</reference>
<dbReference type="InterPro" id="IPR014600">
    <property type="entry name" value="UCP035905_mem"/>
</dbReference>
<feature type="transmembrane region" description="Helical" evidence="2">
    <location>
        <begin position="683"/>
        <end position="701"/>
    </location>
</feature>
<accession>A0ABT6JXB1</accession>
<dbReference type="PIRSF" id="PIRSF035905">
    <property type="entry name" value="UCP035905_mp"/>
    <property type="match status" value="1"/>
</dbReference>
<feature type="region of interest" description="Disordered" evidence="1">
    <location>
        <begin position="59"/>
        <end position="169"/>
    </location>
</feature>
<feature type="transmembrane region" description="Helical" evidence="2">
    <location>
        <begin position="456"/>
        <end position="476"/>
    </location>
</feature>
<feature type="compositionally biased region" description="Pro residues" evidence="1">
    <location>
        <begin position="156"/>
        <end position="167"/>
    </location>
</feature>
<dbReference type="RefSeq" id="WP_280578949.1">
    <property type="nucleotide sequence ID" value="NZ_JARXRO010000018.1"/>
</dbReference>
<feature type="transmembrane region" description="Helical" evidence="2">
    <location>
        <begin position="482"/>
        <end position="499"/>
    </location>
</feature>
<feature type="transmembrane region" description="Helical" evidence="2">
    <location>
        <begin position="847"/>
        <end position="867"/>
    </location>
</feature>
<feature type="transmembrane region" description="Helical" evidence="2">
    <location>
        <begin position="186"/>
        <end position="206"/>
    </location>
</feature>
<feature type="transmembrane region" description="Helical" evidence="2">
    <location>
        <begin position="707"/>
        <end position="725"/>
    </location>
</feature>
<feature type="transmembrane region" description="Helical" evidence="2">
    <location>
        <begin position="298"/>
        <end position="315"/>
    </location>
</feature>
<gene>
    <name evidence="3" type="ORF">QFW81_11685</name>
</gene>
<feature type="transmembrane region" description="Helical" evidence="2">
    <location>
        <begin position="429"/>
        <end position="449"/>
    </location>
</feature>
<feature type="transmembrane region" description="Helical" evidence="2">
    <location>
        <begin position="746"/>
        <end position="766"/>
    </location>
</feature>
<feature type="transmembrane region" description="Helical" evidence="2">
    <location>
        <begin position="270"/>
        <end position="291"/>
    </location>
</feature>
<dbReference type="Pfam" id="PF10101">
    <property type="entry name" value="DUF2339"/>
    <property type="match status" value="1"/>
</dbReference>
<organism evidence="3 4">
    <name type="scientific">Luteimonas kalidii</name>
    <dbReference type="NCBI Taxonomy" id="3042025"/>
    <lineage>
        <taxon>Bacteria</taxon>
        <taxon>Pseudomonadati</taxon>
        <taxon>Pseudomonadota</taxon>
        <taxon>Gammaproteobacteria</taxon>
        <taxon>Lysobacterales</taxon>
        <taxon>Lysobacteraceae</taxon>
        <taxon>Luteimonas</taxon>
    </lineage>
</organism>
<feature type="transmembrane region" description="Helical" evidence="2">
    <location>
        <begin position="346"/>
        <end position="366"/>
    </location>
</feature>
<feature type="transmembrane region" description="Helical" evidence="2">
    <location>
        <begin position="403"/>
        <end position="423"/>
    </location>
</feature>
<keyword evidence="2" id="KW-1133">Transmembrane helix</keyword>
<protein>
    <submittedName>
        <fullName evidence="3">DUF2339 domain-containing protein</fullName>
    </submittedName>
</protein>
<feature type="transmembrane region" description="Helical" evidence="2">
    <location>
        <begin position="6"/>
        <end position="26"/>
    </location>
</feature>
<evidence type="ECO:0000256" key="1">
    <source>
        <dbReference type="SAM" id="MobiDB-lite"/>
    </source>
</evidence>
<name>A0ABT6JXB1_9GAMM</name>
<feature type="transmembrane region" description="Helical" evidence="2">
    <location>
        <begin position="511"/>
        <end position="530"/>
    </location>
</feature>
<keyword evidence="2" id="KW-0472">Membrane</keyword>
<evidence type="ECO:0000256" key="2">
    <source>
        <dbReference type="SAM" id="Phobius"/>
    </source>
</evidence>
<feature type="transmembrane region" description="Helical" evidence="2">
    <location>
        <begin position="621"/>
        <end position="641"/>
    </location>
</feature>
<dbReference type="Proteomes" id="UP001156873">
    <property type="component" value="Unassembled WGS sequence"/>
</dbReference>
<dbReference type="PANTHER" id="PTHR38434:SF1">
    <property type="entry name" value="BLL2549 PROTEIN"/>
    <property type="match status" value="1"/>
</dbReference>
<feature type="transmembrane region" description="Helical" evidence="2">
    <location>
        <begin position="536"/>
        <end position="556"/>
    </location>
</feature>
<dbReference type="EMBL" id="JARXRO010000018">
    <property type="protein sequence ID" value="MDH5834576.1"/>
    <property type="molecule type" value="Genomic_DNA"/>
</dbReference>
<comment type="caution">
    <text evidence="3">The sequence shown here is derived from an EMBL/GenBank/DDBJ whole genome shotgun (WGS) entry which is preliminary data.</text>
</comment>
<feature type="transmembrane region" description="Helical" evidence="2">
    <location>
        <begin position="778"/>
        <end position="798"/>
    </location>
</feature>
<feature type="compositionally biased region" description="Low complexity" evidence="1">
    <location>
        <begin position="118"/>
        <end position="138"/>
    </location>
</feature>
<evidence type="ECO:0000313" key="4">
    <source>
        <dbReference type="Proteomes" id="UP001156873"/>
    </source>
</evidence>